<feature type="domain" description="DUF3658" evidence="1">
    <location>
        <begin position="138"/>
        <end position="240"/>
    </location>
</feature>
<dbReference type="RefSeq" id="WP_081896710.1">
    <property type="nucleotide sequence ID" value="NZ_CABVQD010000006.1"/>
</dbReference>
<organism evidence="2 3">
    <name type="scientific">Burkholderia paludis</name>
    <dbReference type="NCBI Taxonomy" id="1506587"/>
    <lineage>
        <taxon>Bacteria</taxon>
        <taxon>Pseudomonadati</taxon>
        <taxon>Pseudomonadota</taxon>
        <taxon>Betaproteobacteria</taxon>
        <taxon>Burkholderiales</taxon>
        <taxon>Burkholderiaceae</taxon>
        <taxon>Burkholderia</taxon>
        <taxon>Burkholderia cepacia complex</taxon>
    </lineage>
</organism>
<protein>
    <recommendedName>
        <fullName evidence="1">DUF3658 domain-containing protein</fullName>
    </recommendedName>
</protein>
<name>A0A6J5E1W7_9BURK</name>
<accession>A0A6J5E1W7</accession>
<dbReference type="AlphaFoldDB" id="A0A6J5E1W7"/>
<dbReference type="Proteomes" id="UP000494330">
    <property type="component" value="Unassembled WGS sequence"/>
</dbReference>
<proteinExistence type="predicted"/>
<evidence type="ECO:0000259" key="1">
    <source>
        <dbReference type="Pfam" id="PF12395"/>
    </source>
</evidence>
<evidence type="ECO:0000313" key="2">
    <source>
        <dbReference type="EMBL" id="VWB54075.1"/>
    </source>
</evidence>
<keyword evidence="3" id="KW-1185">Reference proteome</keyword>
<dbReference type="Pfam" id="PF12395">
    <property type="entry name" value="DUF3658"/>
    <property type="match status" value="1"/>
</dbReference>
<gene>
    <name evidence="2" type="ORF">BPA30113_02355</name>
</gene>
<reference evidence="2 3" key="1">
    <citation type="submission" date="2019-09" db="EMBL/GenBank/DDBJ databases">
        <authorList>
            <person name="Depoorter E."/>
        </authorList>
    </citation>
    <scope>NUCLEOTIDE SEQUENCE [LARGE SCALE GENOMIC DNA]</scope>
    <source>
        <strain evidence="2">LMG 30113</strain>
    </source>
</reference>
<sequence>MNSEKACTRILHITFSKAAFDVVSAAVGSKAIAGSCILINGDWHLGPLKNRNTQTLTTWFIDNFGYPPDHSEARIPIITIDESAEIYTWIDALSSEEYSNFLNWISTFRIQQFFMISITSPPYHLAHPTTEDFSESLDRAVKIGSKEISSYIDEWNVLLHENADFRLIGPDGKIQPFTSSSFDEHIINAMATDWERSPSLVLRIMANLQAGHQQFPGDIFLYQRLEKFVANGVIEKQTNSTITQTSVRPKNPQTILHKVN</sequence>
<dbReference type="InterPro" id="IPR022123">
    <property type="entry name" value="DUF3658"/>
</dbReference>
<evidence type="ECO:0000313" key="3">
    <source>
        <dbReference type="Proteomes" id="UP000494330"/>
    </source>
</evidence>
<dbReference type="EMBL" id="CABVQD010000006">
    <property type="protein sequence ID" value="VWB54075.1"/>
    <property type="molecule type" value="Genomic_DNA"/>
</dbReference>